<comment type="similarity">
    <text evidence="2">Belongs to the leucine-binding protein family.</text>
</comment>
<dbReference type="GO" id="GO:0055085">
    <property type="term" value="P:transmembrane transport"/>
    <property type="evidence" value="ECO:0007669"/>
    <property type="project" value="InterPro"/>
</dbReference>
<dbReference type="AlphaFoldDB" id="A0A1T4TSE1"/>
<dbReference type="InterPro" id="IPR028082">
    <property type="entry name" value="Peripla_BP_I"/>
</dbReference>
<evidence type="ECO:0000313" key="7">
    <source>
        <dbReference type="Proteomes" id="UP000190162"/>
    </source>
</evidence>
<evidence type="ECO:0000256" key="4">
    <source>
        <dbReference type="ARBA" id="ARBA00022729"/>
    </source>
</evidence>
<feature type="domain" description="Leucine-binding protein" evidence="5">
    <location>
        <begin position="351"/>
        <end position="670"/>
    </location>
</feature>
<evidence type="ECO:0000259" key="5">
    <source>
        <dbReference type="Pfam" id="PF13458"/>
    </source>
</evidence>
<dbReference type="PANTHER" id="PTHR33376">
    <property type="match status" value="1"/>
</dbReference>
<dbReference type="RefSeq" id="WP_078750593.1">
    <property type="nucleotide sequence ID" value="NZ_FUXU01000001.1"/>
</dbReference>
<evidence type="ECO:0000256" key="3">
    <source>
        <dbReference type="ARBA" id="ARBA00022448"/>
    </source>
</evidence>
<gene>
    <name evidence="6" type="ORF">SAMN02745132_00007</name>
</gene>
<dbReference type="Pfam" id="PF13458">
    <property type="entry name" value="Peripla_BP_6"/>
    <property type="match status" value="1"/>
</dbReference>
<evidence type="ECO:0000256" key="1">
    <source>
        <dbReference type="ARBA" id="ARBA00009023"/>
    </source>
</evidence>
<dbReference type="PROSITE" id="PS51257">
    <property type="entry name" value="PROKAR_LIPOPROTEIN"/>
    <property type="match status" value="1"/>
</dbReference>
<keyword evidence="4" id="KW-0732">Signal</keyword>
<dbReference type="SUPFAM" id="SSF53822">
    <property type="entry name" value="Periplasmic binding protein-like I"/>
    <property type="match status" value="1"/>
</dbReference>
<dbReference type="OrthoDB" id="9147078at2"/>
<sequence length="704" mass="79060">MKHLLMSLILLFSLLGCDSKEISSTDTKTATDSPYTYTFTLVLCMSSSGAEYQAATRFAELVEKRTEGQVLIEIEQNSTQRAEREIIAGVQKGTIDFAIIPSARLSYIAPDLQLFDLPFFFKDIHAVNRVYTSSAGKLLLSKLDIQGLVGLAFWHGGFKQLISTHPISSPEELKDQRFKVLESSLLKDQFNRWGALSFSIGEPKTLMAYENGVIDGEENTLRNAVKRLPDNAHITMTNHGYLSLIMTMSLKTFESIPQDFQNVIKNAAVDATTYQHQLAEQKSQDARLALPHSATVMESPPAFEQWLRQQSSTLLEYYRMRLGTELVEQVLQAKENWQDPRPEKLLVALDADMSGNSALSGLAIRRGIELAIEEINKNGGLLGKEVALVARDNSMIPSRGLDNLEIFTNLPNLLAVFSGISSPVVLAELDYLHKNKTLMLIPWAAATPIVSNKHSPNYVFRVSVRDEYAADFLLDGALEVSQNVGFLLVNNGWGRSNYNGLEKSMKQRKLPLPHVEWFDWGERDFKGKIDALVKRNVEVIIFVGNQVEGGKFVQAMAKLDTPPVVVSHWGITGSNFAEKSRRALEKVDLRVLQTFSFINKNNPTADKLVTRYHDRYNTKHKTDIVAPSGTAHAYDLMHMLAIATEKAGKAEMPLIREELQQIEQFQGVMKNYHRPFSGKHQDALDRSDYIFATYHDNALHPLKD</sequence>
<dbReference type="InterPro" id="IPR038404">
    <property type="entry name" value="TRAP_DctP_sf"/>
</dbReference>
<organism evidence="6 7">
    <name type="scientific">Enterovibrio nigricans DSM 22720</name>
    <dbReference type="NCBI Taxonomy" id="1121868"/>
    <lineage>
        <taxon>Bacteria</taxon>
        <taxon>Pseudomonadati</taxon>
        <taxon>Pseudomonadota</taxon>
        <taxon>Gammaproteobacteria</taxon>
        <taxon>Vibrionales</taxon>
        <taxon>Vibrionaceae</taxon>
        <taxon>Enterovibrio</taxon>
    </lineage>
</organism>
<dbReference type="PANTHER" id="PTHR33376:SF7">
    <property type="entry name" value="C4-DICARBOXYLATE-BINDING PROTEIN DCTB"/>
    <property type="match status" value="1"/>
</dbReference>
<keyword evidence="3" id="KW-0813">Transport</keyword>
<dbReference type="Pfam" id="PF03480">
    <property type="entry name" value="DctP"/>
    <property type="match status" value="1"/>
</dbReference>
<dbReference type="Gene3D" id="3.40.50.2300">
    <property type="match status" value="2"/>
</dbReference>
<accession>A0A1T4TSE1</accession>
<dbReference type="Gene3D" id="3.40.190.170">
    <property type="entry name" value="Bacterial extracellular solute-binding protein, family 7"/>
    <property type="match status" value="1"/>
</dbReference>
<dbReference type="InterPro" id="IPR018389">
    <property type="entry name" value="DctP_fam"/>
</dbReference>
<evidence type="ECO:0000256" key="2">
    <source>
        <dbReference type="ARBA" id="ARBA00010062"/>
    </source>
</evidence>
<keyword evidence="6" id="KW-0675">Receptor</keyword>
<dbReference type="NCBIfam" id="NF037995">
    <property type="entry name" value="TRAP_S1"/>
    <property type="match status" value="1"/>
</dbReference>
<dbReference type="EMBL" id="FUXU01000001">
    <property type="protein sequence ID" value="SKA43228.1"/>
    <property type="molecule type" value="Genomic_DNA"/>
</dbReference>
<protein>
    <submittedName>
        <fullName evidence="6">Tripartite ATP-independent transporter solute receptor, DctP family</fullName>
    </submittedName>
</protein>
<dbReference type="Proteomes" id="UP000190162">
    <property type="component" value="Unassembled WGS sequence"/>
</dbReference>
<reference evidence="7" key="1">
    <citation type="submission" date="2017-02" db="EMBL/GenBank/DDBJ databases">
        <authorList>
            <person name="Varghese N."/>
            <person name="Submissions S."/>
        </authorList>
    </citation>
    <scope>NUCLEOTIDE SEQUENCE [LARGE SCALE GENOMIC DNA]</scope>
    <source>
        <strain evidence="7">DSM 22720</strain>
    </source>
</reference>
<proteinExistence type="inferred from homology"/>
<keyword evidence="7" id="KW-1185">Reference proteome</keyword>
<name>A0A1T4TSE1_9GAMM</name>
<evidence type="ECO:0000313" key="6">
    <source>
        <dbReference type="EMBL" id="SKA43228.1"/>
    </source>
</evidence>
<dbReference type="CDD" id="cd19979">
    <property type="entry name" value="PBP1_ABC_ligand_binding-like"/>
    <property type="match status" value="1"/>
</dbReference>
<comment type="similarity">
    <text evidence="1">Belongs to the bacterial solute-binding protein 7 family.</text>
</comment>
<dbReference type="InterPro" id="IPR028081">
    <property type="entry name" value="Leu-bd"/>
</dbReference>